<feature type="non-terminal residue" evidence="2">
    <location>
        <position position="1"/>
    </location>
</feature>
<comment type="caution">
    <text evidence="2">The sequence shown here is derived from an EMBL/GenBank/DDBJ whole genome shotgun (WGS) entry which is preliminary data.</text>
</comment>
<keyword evidence="1" id="KW-0812">Transmembrane</keyword>
<organism evidence="2 3">
    <name type="scientific">Candidatus Thermofonsia Clade 1 bacterium</name>
    <dbReference type="NCBI Taxonomy" id="2364210"/>
    <lineage>
        <taxon>Bacteria</taxon>
        <taxon>Bacillati</taxon>
        <taxon>Chloroflexota</taxon>
        <taxon>Candidatus Thermofontia</taxon>
        <taxon>Candidatus Thermofonsia Clade 1</taxon>
    </lineage>
</organism>
<evidence type="ECO:0000313" key="3">
    <source>
        <dbReference type="Proteomes" id="UP000229681"/>
    </source>
</evidence>
<name>A0A2M8P5X9_9CHLR</name>
<dbReference type="AlphaFoldDB" id="A0A2M8P5X9"/>
<reference evidence="2 3" key="1">
    <citation type="submission" date="2017-11" db="EMBL/GenBank/DDBJ databases">
        <title>Evolution of Phototrophy in the Chloroflexi Phylum Driven by Horizontal Gene Transfer.</title>
        <authorList>
            <person name="Ward L.M."/>
            <person name="Hemp J."/>
            <person name="Shih P.M."/>
            <person name="Mcglynn S.E."/>
            <person name="Fischer W."/>
        </authorList>
    </citation>
    <scope>NUCLEOTIDE SEQUENCE [LARGE SCALE GENOMIC DNA]</scope>
    <source>
        <strain evidence="2">JP3_13</strain>
    </source>
</reference>
<feature type="non-terminal residue" evidence="2">
    <location>
        <position position="78"/>
    </location>
</feature>
<evidence type="ECO:0000313" key="2">
    <source>
        <dbReference type="EMBL" id="PJF32945.1"/>
    </source>
</evidence>
<protein>
    <submittedName>
        <fullName evidence="2">Uncharacterized protein</fullName>
    </submittedName>
</protein>
<evidence type="ECO:0000256" key="1">
    <source>
        <dbReference type="SAM" id="Phobius"/>
    </source>
</evidence>
<accession>A0A2M8P5X9</accession>
<dbReference type="Proteomes" id="UP000229681">
    <property type="component" value="Unassembled WGS sequence"/>
</dbReference>
<feature type="transmembrane region" description="Helical" evidence="1">
    <location>
        <begin position="14"/>
        <end position="34"/>
    </location>
</feature>
<keyword evidence="1" id="KW-1133">Transmembrane helix</keyword>
<gene>
    <name evidence="2" type="ORF">CUN49_19820</name>
</gene>
<keyword evidence="1" id="KW-0472">Membrane</keyword>
<sequence>QRRSVWRALWQNQLARYALLTLIVAFPLGGMWYIRNLLYGHPMLVLPEGYWQAAAQRSGQELGWLLLMALLAVPFAGR</sequence>
<proteinExistence type="predicted"/>
<dbReference type="EMBL" id="PGTM01001217">
    <property type="protein sequence ID" value="PJF32945.1"/>
    <property type="molecule type" value="Genomic_DNA"/>
</dbReference>